<sequence>MSVGVFTFITLLCVVQLIFALDATVYYTHSSFRVEVGVRDFDRGAAVASYQPRLEEIGWDILQVETGNSDLPDDIKAYAAGYIEGFLTSKRIWTHFSNMFEFTWGKSSKMPEYVSEFFKNQKNWVEDQVAANKQDSYWQQVNLIQRQFEGLVQGYNSNASESQKIAYTDLHTISSFGDLFDIIPTKKDKRPNFYNMTIEQLHNYVATNTHCSAIIKVTPDLSDIYFGHTSWFTYASMTRIWKKYDFKYKNPLTKSTSISFSSYPAVIASNDDFYITSQKMVVIETTNVLMKNDLYDIVKPNALLCWQRAMLANRLSTSSPEWVNIFSKHNSGTYNNQFMALDLKKFKPGQEIKNDTLWII</sequence>
<dbReference type="PANTHER" id="PTHR12370:SF3">
    <property type="entry name" value="PHOSPHOLIPASE B-LIKE 2-RELATED"/>
    <property type="match status" value="1"/>
</dbReference>
<evidence type="ECO:0000313" key="9">
    <source>
        <dbReference type="Proteomes" id="UP001431209"/>
    </source>
</evidence>
<proteinExistence type="inferred from homology"/>
<evidence type="ECO:0000256" key="5">
    <source>
        <dbReference type="ARBA" id="ARBA00023098"/>
    </source>
</evidence>
<feature type="chain" id="PRO_5043103126" description="Phospholipase B-like" evidence="7">
    <location>
        <begin position="21"/>
        <end position="360"/>
    </location>
</feature>
<comment type="similarity">
    <text evidence="1 7">Belongs to the phospholipase B-like family.</text>
</comment>
<comment type="caution">
    <text evidence="8">The sequence shown here is derived from an EMBL/GenBank/DDBJ whole genome shotgun (WGS) entry which is preliminary data.</text>
</comment>
<protein>
    <recommendedName>
        <fullName evidence="7">Phospholipase B-like</fullName>
        <ecNumber evidence="7">3.1.1.-</ecNumber>
    </recommendedName>
</protein>
<dbReference type="Gene3D" id="3.60.60.30">
    <property type="match status" value="1"/>
</dbReference>
<keyword evidence="4 7" id="KW-0442">Lipid degradation</keyword>
<dbReference type="GO" id="GO:0004620">
    <property type="term" value="F:phospholipase activity"/>
    <property type="evidence" value="ECO:0007669"/>
    <property type="project" value="InterPro"/>
</dbReference>
<keyword evidence="6" id="KW-0325">Glycoprotein</keyword>
<name>A0AAW2Z5X8_9EUKA</name>
<dbReference type="InterPro" id="IPR007000">
    <property type="entry name" value="PLipase_B-like"/>
</dbReference>
<dbReference type="GO" id="GO:0009395">
    <property type="term" value="P:phospholipid catabolic process"/>
    <property type="evidence" value="ECO:0007669"/>
    <property type="project" value="TreeGrafter"/>
</dbReference>
<keyword evidence="9" id="KW-1185">Reference proteome</keyword>
<evidence type="ECO:0000256" key="4">
    <source>
        <dbReference type="ARBA" id="ARBA00022963"/>
    </source>
</evidence>
<dbReference type="PANTHER" id="PTHR12370">
    <property type="entry name" value="PHOSPHOLIPASE B-RELATED"/>
    <property type="match status" value="1"/>
</dbReference>
<dbReference type="Pfam" id="PF04916">
    <property type="entry name" value="Phospholip_B"/>
    <property type="match status" value="1"/>
</dbReference>
<dbReference type="Proteomes" id="UP001431209">
    <property type="component" value="Unassembled WGS sequence"/>
</dbReference>
<feature type="signal peptide" evidence="7">
    <location>
        <begin position="1"/>
        <end position="20"/>
    </location>
</feature>
<keyword evidence="3 7" id="KW-0378">Hydrolase</keyword>
<dbReference type="EMBL" id="JAOPGA020001067">
    <property type="protein sequence ID" value="KAL0484729.1"/>
    <property type="molecule type" value="Genomic_DNA"/>
</dbReference>
<dbReference type="AlphaFoldDB" id="A0AAW2Z5X8"/>
<organism evidence="8 9">
    <name type="scientific">Acrasis kona</name>
    <dbReference type="NCBI Taxonomy" id="1008807"/>
    <lineage>
        <taxon>Eukaryota</taxon>
        <taxon>Discoba</taxon>
        <taxon>Heterolobosea</taxon>
        <taxon>Tetramitia</taxon>
        <taxon>Eutetramitia</taxon>
        <taxon>Acrasidae</taxon>
        <taxon>Acrasis</taxon>
    </lineage>
</organism>
<evidence type="ECO:0000256" key="1">
    <source>
        <dbReference type="ARBA" id="ARBA00007835"/>
    </source>
</evidence>
<evidence type="ECO:0000256" key="2">
    <source>
        <dbReference type="ARBA" id="ARBA00022729"/>
    </source>
</evidence>
<gene>
    <name evidence="8" type="ORF">AKO1_011640</name>
</gene>
<keyword evidence="2 7" id="KW-0732">Signal</keyword>
<comment type="function">
    <text evidence="7">Putative phospholipase.</text>
</comment>
<evidence type="ECO:0000313" key="8">
    <source>
        <dbReference type="EMBL" id="KAL0484729.1"/>
    </source>
</evidence>
<reference evidence="8 9" key="1">
    <citation type="submission" date="2024-03" db="EMBL/GenBank/DDBJ databases">
        <title>The Acrasis kona genome and developmental transcriptomes reveal deep origins of eukaryotic multicellular pathways.</title>
        <authorList>
            <person name="Sheikh S."/>
            <person name="Fu C.-J."/>
            <person name="Brown M.W."/>
            <person name="Baldauf S.L."/>
        </authorList>
    </citation>
    <scope>NUCLEOTIDE SEQUENCE [LARGE SCALE GENOMIC DNA]</scope>
    <source>
        <strain evidence="8 9">ATCC MYA-3509</strain>
    </source>
</reference>
<dbReference type="GO" id="GO:0005576">
    <property type="term" value="C:extracellular region"/>
    <property type="evidence" value="ECO:0007669"/>
    <property type="project" value="TreeGrafter"/>
</dbReference>
<accession>A0AAW2Z5X8</accession>
<evidence type="ECO:0000256" key="3">
    <source>
        <dbReference type="ARBA" id="ARBA00022801"/>
    </source>
</evidence>
<evidence type="ECO:0000256" key="6">
    <source>
        <dbReference type="ARBA" id="ARBA00023180"/>
    </source>
</evidence>
<dbReference type="EC" id="3.1.1.-" evidence="7"/>
<evidence type="ECO:0000256" key="7">
    <source>
        <dbReference type="RuleBase" id="RU364138"/>
    </source>
</evidence>
<keyword evidence="5 7" id="KW-0443">Lipid metabolism</keyword>